<keyword evidence="2" id="KW-1185">Reference proteome</keyword>
<gene>
    <name evidence="1" type="ORF">M431DRAFT_224615</name>
</gene>
<sequence>MPFSLLQTKRLRTCGSASGVGVALGRCGSWMTLTRPFHFPFTTQPCLSSCNRVCICICTSSRHGYCPIPRPTGSPRALLTATCILFDCPYLSIVKRRFSWHARDVRILSAHCQARISPLACLDANLACGRASSHHLISPKRTCPISPS</sequence>
<name>A0A2T4A3K4_TRIHA</name>
<dbReference type="RefSeq" id="XP_024771332.1">
    <property type="nucleotide sequence ID" value="XM_024913590.1"/>
</dbReference>
<evidence type="ECO:0000313" key="2">
    <source>
        <dbReference type="Proteomes" id="UP000241690"/>
    </source>
</evidence>
<proteinExistence type="predicted"/>
<dbReference type="GeneID" id="36622152"/>
<dbReference type="EMBL" id="KZ679685">
    <property type="protein sequence ID" value="PTB51655.1"/>
    <property type="molecule type" value="Genomic_DNA"/>
</dbReference>
<dbReference type="AlphaFoldDB" id="A0A2T4A3K4"/>
<accession>A0A2T4A3K4</accession>
<protein>
    <submittedName>
        <fullName evidence="1">Uncharacterized protein</fullName>
    </submittedName>
</protein>
<organism evidence="1 2">
    <name type="scientific">Trichoderma harzianum CBS 226.95</name>
    <dbReference type="NCBI Taxonomy" id="983964"/>
    <lineage>
        <taxon>Eukaryota</taxon>
        <taxon>Fungi</taxon>
        <taxon>Dikarya</taxon>
        <taxon>Ascomycota</taxon>
        <taxon>Pezizomycotina</taxon>
        <taxon>Sordariomycetes</taxon>
        <taxon>Hypocreomycetidae</taxon>
        <taxon>Hypocreales</taxon>
        <taxon>Hypocreaceae</taxon>
        <taxon>Trichoderma</taxon>
    </lineage>
</organism>
<evidence type="ECO:0000313" key="1">
    <source>
        <dbReference type="EMBL" id="PTB51655.1"/>
    </source>
</evidence>
<reference evidence="1 2" key="1">
    <citation type="submission" date="2016-07" db="EMBL/GenBank/DDBJ databases">
        <title>Multiple horizontal gene transfer events from other fungi enriched the ability of initially mycotrophic Trichoderma (Ascomycota) to feed on dead plant biomass.</title>
        <authorList>
            <consortium name="DOE Joint Genome Institute"/>
            <person name="Aerts A."/>
            <person name="Atanasova L."/>
            <person name="Chenthamara K."/>
            <person name="Zhang J."/>
            <person name="Grujic M."/>
            <person name="Henrissat B."/>
            <person name="Kuo A."/>
            <person name="Salamov A."/>
            <person name="Lipzen A."/>
            <person name="Labutti K."/>
            <person name="Barry K."/>
            <person name="Miao Y."/>
            <person name="Rahimi M.J."/>
            <person name="Shen Q."/>
            <person name="Grigoriev I.V."/>
            <person name="Kubicek C.P."/>
            <person name="Druzhinina I.S."/>
        </authorList>
    </citation>
    <scope>NUCLEOTIDE SEQUENCE [LARGE SCALE GENOMIC DNA]</scope>
    <source>
        <strain evidence="1 2">CBS 226.95</strain>
    </source>
</reference>
<dbReference type="Proteomes" id="UP000241690">
    <property type="component" value="Unassembled WGS sequence"/>
</dbReference>